<dbReference type="PANTHER" id="PTHR11559">
    <property type="entry name" value="CARBOXYLESTERASE"/>
    <property type="match status" value="1"/>
</dbReference>
<accession>Q0D143</accession>
<dbReference type="OMA" id="PLGACHC"/>
<dbReference type="InterPro" id="IPR029058">
    <property type="entry name" value="AB_hydrolase_fold"/>
</dbReference>
<dbReference type="STRING" id="341663.Q0D143"/>
<dbReference type="InterPro" id="IPR050309">
    <property type="entry name" value="Type-B_Carboxylest/Lipase"/>
</dbReference>
<sequence length="442" mass="47528">MPNTTQLHLPCGPVKAALTDNLIHARGIPYATSARFQPPQSTAKWTSPLDCTARAPICPQLPSRLESVMGPLTDGHPMDETCLVLSITAPARAQHAPVLVWLHGGAYISGGGDLDCYQGSDLAGRGIVCVNVTYRLGVFGYLPIDGVAPANLGLLDQIAALRWVQDNIAAVGGDPGNVTLAGQSAGADSMVCMLAAEGTRGLFHRVILLSPPLGELHGRAETRARLAEKAETLMTKDPREMTIAELLDLQKKLLLDPVRGRLMLFAPTFGAYPLPSEDAVESKIVEAARGVPVLIGWTAHDGRPFASMSGPLCSLYSMPFVGGLLEALGTWYMTRRYFSLPSQRLHARLVQAGCASTTCSFEWGAQNNPLQACHTIDIPFVLGAPGAWEKAPMLQGSDAEEVLRLGEEMKNLWTRFVHGDRLTGEHIAIGKDFVTSDDMFIE</sequence>
<dbReference type="Pfam" id="PF00135">
    <property type="entry name" value="COesterase"/>
    <property type="match status" value="1"/>
</dbReference>
<dbReference type="InterPro" id="IPR002018">
    <property type="entry name" value="CarbesteraseB"/>
</dbReference>
<dbReference type="Gene3D" id="3.40.50.1820">
    <property type="entry name" value="alpha/beta hydrolase"/>
    <property type="match status" value="1"/>
</dbReference>
<gene>
    <name evidence="2" type="ORF">ATEG_00341</name>
</gene>
<dbReference type="SUPFAM" id="SSF53474">
    <property type="entry name" value="alpha/beta-Hydrolases"/>
    <property type="match status" value="1"/>
</dbReference>
<organism evidence="2 3">
    <name type="scientific">Aspergillus terreus (strain NIH 2624 / FGSC A1156)</name>
    <dbReference type="NCBI Taxonomy" id="341663"/>
    <lineage>
        <taxon>Eukaryota</taxon>
        <taxon>Fungi</taxon>
        <taxon>Dikarya</taxon>
        <taxon>Ascomycota</taxon>
        <taxon>Pezizomycotina</taxon>
        <taxon>Eurotiomycetes</taxon>
        <taxon>Eurotiomycetidae</taxon>
        <taxon>Eurotiales</taxon>
        <taxon>Aspergillaceae</taxon>
        <taxon>Aspergillus</taxon>
        <taxon>Aspergillus subgen. Circumdati</taxon>
    </lineage>
</organism>
<dbReference type="RefSeq" id="XP_001210427.1">
    <property type="nucleotide sequence ID" value="XM_001210427.1"/>
</dbReference>
<dbReference type="AlphaFoldDB" id="Q0D143"/>
<dbReference type="OrthoDB" id="408631at2759"/>
<evidence type="ECO:0000313" key="3">
    <source>
        <dbReference type="Proteomes" id="UP000007963"/>
    </source>
</evidence>
<dbReference type="GeneID" id="4355093"/>
<name>Q0D143_ASPTN</name>
<dbReference type="VEuPathDB" id="FungiDB:ATEG_00341"/>
<feature type="domain" description="Carboxylesterase type B" evidence="1">
    <location>
        <begin position="26"/>
        <end position="308"/>
    </location>
</feature>
<evidence type="ECO:0000259" key="1">
    <source>
        <dbReference type="Pfam" id="PF00135"/>
    </source>
</evidence>
<dbReference type="eggNOG" id="KOG4389">
    <property type="taxonomic scope" value="Eukaryota"/>
</dbReference>
<protein>
    <recommendedName>
        <fullName evidence="1">Carboxylesterase type B domain-containing protein</fullName>
    </recommendedName>
</protein>
<dbReference type="Proteomes" id="UP000007963">
    <property type="component" value="Unassembled WGS sequence"/>
</dbReference>
<reference evidence="3" key="1">
    <citation type="submission" date="2005-09" db="EMBL/GenBank/DDBJ databases">
        <title>Annotation of the Aspergillus terreus NIH2624 genome.</title>
        <authorList>
            <person name="Birren B.W."/>
            <person name="Lander E.S."/>
            <person name="Galagan J.E."/>
            <person name="Nusbaum C."/>
            <person name="Devon K."/>
            <person name="Henn M."/>
            <person name="Ma L.-J."/>
            <person name="Jaffe D.B."/>
            <person name="Butler J."/>
            <person name="Alvarez P."/>
            <person name="Gnerre S."/>
            <person name="Grabherr M."/>
            <person name="Kleber M."/>
            <person name="Mauceli E.W."/>
            <person name="Brockman W."/>
            <person name="Rounsley S."/>
            <person name="Young S.K."/>
            <person name="LaButti K."/>
            <person name="Pushparaj V."/>
            <person name="DeCaprio D."/>
            <person name="Crawford M."/>
            <person name="Koehrsen M."/>
            <person name="Engels R."/>
            <person name="Montgomery P."/>
            <person name="Pearson M."/>
            <person name="Howarth C."/>
            <person name="Larson L."/>
            <person name="Luoma S."/>
            <person name="White J."/>
            <person name="Alvarado L."/>
            <person name="Kodira C.D."/>
            <person name="Zeng Q."/>
            <person name="Oleary S."/>
            <person name="Yandava C."/>
            <person name="Denning D.W."/>
            <person name="Nierman W.C."/>
            <person name="Milne T."/>
            <person name="Madden K."/>
        </authorList>
    </citation>
    <scope>NUCLEOTIDE SEQUENCE [LARGE SCALE GENOMIC DNA]</scope>
    <source>
        <strain evidence="3">NIH 2624 / FGSC A1156</strain>
    </source>
</reference>
<evidence type="ECO:0000313" key="2">
    <source>
        <dbReference type="EMBL" id="EAU38987.1"/>
    </source>
</evidence>
<dbReference type="ESTHER" id="asptn-q0d143">
    <property type="family name" value="Fungal_carboxylesterase_lipase"/>
</dbReference>
<dbReference type="HOGENOM" id="CLU_006586_16_0_1"/>
<proteinExistence type="predicted"/>
<dbReference type="EMBL" id="CH476594">
    <property type="protein sequence ID" value="EAU38987.1"/>
    <property type="molecule type" value="Genomic_DNA"/>
</dbReference>